<dbReference type="RefSeq" id="WP_158243539.1">
    <property type="nucleotide sequence ID" value="NZ_BSQD01000013.1"/>
</dbReference>
<sequence length="211" mass="22245">MAVSTIDAEQVIAGVSNALRSFICASVPRIASEAAVTFDSPAKLDSENENKLALYLYQMELNPELRNTSPALSAVQSNPSSLASLTLTPAPLAVDLLYMLVVYGQSAEYEQMIAGSIVNLLDRSGRIPSDFIGPALRASGNSGLAIVPQPASIHVLRDLWAAFPNKAYHLTKLYSISPVRLPAPTSVSADMTVNVNPVGATVTDPPPKAVG</sequence>
<evidence type="ECO:0000313" key="3">
    <source>
        <dbReference type="Proteomes" id="UP000192911"/>
    </source>
</evidence>
<feature type="domain" description="Pvc16 N-terminal" evidence="1">
    <location>
        <begin position="15"/>
        <end position="191"/>
    </location>
</feature>
<accession>A0A1X7GA07</accession>
<dbReference type="STRING" id="28094.SAMN06295900_114128"/>
<dbReference type="GeneID" id="95551806"/>
<reference evidence="3" key="1">
    <citation type="submission" date="2017-04" db="EMBL/GenBank/DDBJ databases">
        <authorList>
            <person name="Varghese N."/>
            <person name="Submissions S."/>
        </authorList>
    </citation>
    <scope>NUCLEOTIDE SEQUENCE [LARGE SCALE GENOMIC DNA]</scope>
    <source>
        <strain evidence="3">Ballard 720</strain>
    </source>
</reference>
<name>A0A1X7GA07_TRICW</name>
<dbReference type="Proteomes" id="UP000192911">
    <property type="component" value="Unassembled WGS sequence"/>
</dbReference>
<evidence type="ECO:0000313" key="2">
    <source>
        <dbReference type="EMBL" id="SMF66546.1"/>
    </source>
</evidence>
<dbReference type="InterPro" id="IPR025351">
    <property type="entry name" value="Pvc16_N"/>
</dbReference>
<proteinExistence type="predicted"/>
<organism evidence="2 3">
    <name type="scientific">Trinickia caryophylli</name>
    <name type="common">Paraburkholderia caryophylli</name>
    <dbReference type="NCBI Taxonomy" id="28094"/>
    <lineage>
        <taxon>Bacteria</taxon>
        <taxon>Pseudomonadati</taxon>
        <taxon>Pseudomonadota</taxon>
        <taxon>Betaproteobacteria</taxon>
        <taxon>Burkholderiales</taxon>
        <taxon>Burkholderiaceae</taxon>
        <taxon>Trinickia</taxon>
    </lineage>
</organism>
<evidence type="ECO:0000259" key="1">
    <source>
        <dbReference type="Pfam" id="PF14065"/>
    </source>
</evidence>
<dbReference type="AlphaFoldDB" id="A0A1X7GA07"/>
<protein>
    <recommendedName>
        <fullName evidence="1">Pvc16 N-terminal domain-containing protein</fullName>
    </recommendedName>
</protein>
<gene>
    <name evidence="2" type="ORF">SAMN06295900_114128</name>
</gene>
<dbReference type="EMBL" id="FXAH01000014">
    <property type="protein sequence ID" value="SMF66546.1"/>
    <property type="molecule type" value="Genomic_DNA"/>
</dbReference>
<keyword evidence="3" id="KW-1185">Reference proteome</keyword>
<dbReference type="Pfam" id="PF14065">
    <property type="entry name" value="Pvc16_N"/>
    <property type="match status" value="1"/>
</dbReference>